<evidence type="ECO:0000313" key="14">
    <source>
        <dbReference type="Proteomes" id="UP001353858"/>
    </source>
</evidence>
<keyword evidence="14" id="KW-1185">Reference proteome</keyword>
<evidence type="ECO:0000256" key="10">
    <source>
        <dbReference type="ARBA" id="ARBA00093636"/>
    </source>
</evidence>
<evidence type="ECO:0000256" key="4">
    <source>
        <dbReference type="ARBA" id="ARBA00022691"/>
    </source>
</evidence>
<dbReference type="InterPro" id="IPR045330">
    <property type="entry name" value="TRM3/TARBP1"/>
</dbReference>
<evidence type="ECO:0000259" key="12">
    <source>
        <dbReference type="Pfam" id="PF00588"/>
    </source>
</evidence>
<evidence type="ECO:0000256" key="6">
    <source>
        <dbReference type="ARBA" id="ARBA00022990"/>
    </source>
</evidence>
<comment type="similarity">
    <text evidence="1">Belongs to the class IV-like SAM-binding methyltransferase superfamily. RNA methyltransferase TrmH family.</text>
</comment>
<evidence type="ECO:0000256" key="5">
    <source>
        <dbReference type="ARBA" id="ARBA00022884"/>
    </source>
</evidence>
<evidence type="ECO:0000256" key="2">
    <source>
        <dbReference type="ARBA" id="ARBA00022603"/>
    </source>
</evidence>
<dbReference type="EC" id="2.1.1.34" evidence="9"/>
<keyword evidence="6" id="KW-0007">Acetylation</keyword>
<gene>
    <name evidence="13" type="ORF">RN001_006659</name>
</gene>
<evidence type="ECO:0000256" key="7">
    <source>
        <dbReference type="ARBA" id="ARBA00093266"/>
    </source>
</evidence>
<dbReference type="GO" id="GO:0141100">
    <property type="term" value="F:tRNA (guanine(18)-2'-O)-methyltransferase activity"/>
    <property type="evidence" value="ECO:0007669"/>
    <property type="project" value="UniProtKB-EC"/>
</dbReference>
<keyword evidence="2" id="KW-0489">Methyltransferase</keyword>
<dbReference type="EMBL" id="JARPUR010000002">
    <property type="protein sequence ID" value="KAK4883340.1"/>
    <property type="molecule type" value="Genomic_DNA"/>
</dbReference>
<dbReference type="Pfam" id="PF00588">
    <property type="entry name" value="SpoU_methylase"/>
    <property type="match status" value="1"/>
</dbReference>
<keyword evidence="5" id="KW-0694">RNA-binding</keyword>
<dbReference type="FunFam" id="3.40.1280.10:FF:000010">
    <property type="entry name" value="probable methyltransferase TARBP1"/>
    <property type="match status" value="1"/>
</dbReference>
<evidence type="ECO:0000256" key="11">
    <source>
        <dbReference type="ARBA" id="ARBA00093656"/>
    </source>
</evidence>
<reference evidence="14" key="1">
    <citation type="submission" date="2023-01" db="EMBL/GenBank/DDBJ databases">
        <title>Key to firefly adult light organ development and bioluminescence: homeobox transcription factors regulate luciferase expression and transportation to peroxisome.</title>
        <authorList>
            <person name="Fu X."/>
        </authorList>
    </citation>
    <scope>NUCLEOTIDE SEQUENCE [LARGE SCALE GENOMIC DNA]</scope>
</reference>
<dbReference type="PANTHER" id="PTHR12029">
    <property type="entry name" value="RNA METHYLTRANSFERASE"/>
    <property type="match status" value="1"/>
</dbReference>
<comment type="caution">
    <text evidence="13">The sequence shown here is derived from an EMBL/GenBank/DDBJ whole genome shotgun (WGS) entry which is preliminary data.</text>
</comment>
<proteinExistence type="inferred from homology"/>
<dbReference type="SUPFAM" id="SSF75217">
    <property type="entry name" value="alpha/beta knot"/>
    <property type="match status" value="1"/>
</dbReference>
<dbReference type="GO" id="GO:0003723">
    <property type="term" value="F:RNA binding"/>
    <property type="evidence" value="ECO:0007669"/>
    <property type="project" value="UniProtKB-KW"/>
</dbReference>
<dbReference type="CDD" id="cd18091">
    <property type="entry name" value="SpoU-like_TRM3-like"/>
    <property type="match status" value="1"/>
</dbReference>
<dbReference type="GO" id="GO:0030488">
    <property type="term" value="P:tRNA methylation"/>
    <property type="evidence" value="ECO:0007669"/>
    <property type="project" value="InterPro"/>
</dbReference>
<evidence type="ECO:0000256" key="3">
    <source>
        <dbReference type="ARBA" id="ARBA00022679"/>
    </source>
</evidence>
<evidence type="ECO:0000256" key="8">
    <source>
        <dbReference type="ARBA" id="ARBA00093361"/>
    </source>
</evidence>
<organism evidence="13 14">
    <name type="scientific">Aquatica leii</name>
    <dbReference type="NCBI Taxonomy" id="1421715"/>
    <lineage>
        <taxon>Eukaryota</taxon>
        <taxon>Metazoa</taxon>
        <taxon>Ecdysozoa</taxon>
        <taxon>Arthropoda</taxon>
        <taxon>Hexapoda</taxon>
        <taxon>Insecta</taxon>
        <taxon>Pterygota</taxon>
        <taxon>Neoptera</taxon>
        <taxon>Endopterygota</taxon>
        <taxon>Coleoptera</taxon>
        <taxon>Polyphaga</taxon>
        <taxon>Elateriformia</taxon>
        <taxon>Elateroidea</taxon>
        <taxon>Lampyridae</taxon>
        <taxon>Luciolinae</taxon>
        <taxon>Aquatica</taxon>
    </lineage>
</organism>
<dbReference type="Gene3D" id="3.40.1280.10">
    <property type="match status" value="1"/>
</dbReference>
<name>A0AAN7Q901_9COLE</name>
<dbReference type="InterPro" id="IPR001537">
    <property type="entry name" value="SpoU_MeTrfase"/>
</dbReference>
<dbReference type="Proteomes" id="UP001353858">
    <property type="component" value="Unassembled WGS sequence"/>
</dbReference>
<dbReference type="InterPro" id="IPR029028">
    <property type="entry name" value="Alpha/beta_knot_MTases"/>
</dbReference>
<dbReference type="InterPro" id="IPR044748">
    <property type="entry name" value="Trm3/TARBP1_C"/>
</dbReference>
<keyword evidence="3" id="KW-0808">Transferase</keyword>
<protein>
    <recommendedName>
        <fullName evidence="10">tRNA (guanosine(18)-2'-O)-methyltransferase TARBP1</fullName>
        <ecNumber evidence="9">2.1.1.34</ecNumber>
    </recommendedName>
    <alternativeName>
        <fullName evidence="11">TAR RNA-binding protein 1</fullName>
    </alternativeName>
</protein>
<sequence length="1285" mass="148779">MAFANNNMVDVLQLTHFFNAFITEEQLNQQIRSTQDFTILRSLLEIKLHLIHTSKHSSFTYSINFILNEFSNVNTDELCYIMKIALMVQEEVSEYLTLLQFIKNSLSQSADSIKYLKLLEIAVILCKFDKEENAFVEFIDCNHFDDVIFNLIKAGDKVTNNYLNINILPAYLNLNSESSKRLFQLILKHSFETKSLDIFCAVSKVFVDNNEILLKDDCFWYLLQDGLNNNSTIVQKQALYLLKGALNVCQRLDNFSTATGVVHWHDTCKNDIVMAWHNLIMLYEVVREKQIHLIEPIYHLIPTIKVLHPSWLSSIFRILLLHPQQTVCTYILFDLLKSNWFYDNTVFKDVVRTLIHVLNKTEFALQRTIWIHLLKFSQNLHNEKFLVLLEESANISWIPSVCYRFYNAIFNSQVGIFVPISLCTQLVSNLRKLPHKFIRDECMRITIDYIHQAHFQQVDFNGYLELNKLFFKDNFRLWRHDNIEKFIPDIQKLFKSNDEMDLKQIEGILYIIQSINNNILEDLLYDQFINNQLSAAVRDRLCILFYVRNKNVVPYLENRLLSIQEDDDAYLRFIASVLKPDSNEILNTCLGILLNDANNEVQVEICFSILNSLLNEIKDTETLEKILLKWEGKFLNNENCNSNTCFCFIRIFSKKRFNSALVSKTKHIFENLLETQDSFIVPEIFAQLKFLVDASQEVATLFPFIDLCTRKLLELKGTKFFKLAAENFISSVVLNNAILKRHNESMMVKCKNLLRVLFDCTSSSEDLGLSLSRNLRKLSELNSQVAFKFISVALKLLVFGDILKKDQRAEYQVCQIISQTNLEKGVKNPNLRKTAIRGEIIVYIQNILNEDEEKADVISALLLKKYSLYVNKRCFSDSQVHLIKLRILQALLLIHDKMNDKEQLIDSLLNSLCTESHQPSNKFIIIWLLIRLLHANDNCLEIISAKIQSTSKVHSSTISAFIPVLYHIAVLKNDNSFWIKVFKQLLPWTMGAHFNLRLYAQVGIKKLYEVLYQMGKQEICVKFEEVVDGVVEVLNKTEREIEPIDKYIFDTFKPITDFNRQTIYYIIPHITNVTNDEYENIPNFFNCASSTLPHLDYLRRVRLKSTKEINESVGISIIQKKIIPQDSSNRKTGELILVATLIDKVPNLGGLSRTSEIFGVKKLVISSLAITKNPEFQNLSMSSENWINIAEVKPDQLQSFLLSAKERGYCVVGAEQTSESVKLNNFKFPYKCLLLLGNEKEGIPPNLLSLIDTCVEIPQLGVVRSLNVHVAAATFIWEYTKVHVL</sequence>
<comment type="catalytic activity">
    <reaction evidence="7">
        <text>guanosine(18) in tRNA + S-adenosyl-L-methionine = 2'-O-methylguanosine(18) in tRNA + S-adenosyl-L-homocysteine + H(+)</text>
        <dbReference type="Rhea" id="RHEA:20077"/>
        <dbReference type="Rhea" id="RHEA-COMP:10190"/>
        <dbReference type="Rhea" id="RHEA-COMP:10192"/>
        <dbReference type="ChEBI" id="CHEBI:15378"/>
        <dbReference type="ChEBI" id="CHEBI:57856"/>
        <dbReference type="ChEBI" id="CHEBI:59789"/>
        <dbReference type="ChEBI" id="CHEBI:74269"/>
        <dbReference type="ChEBI" id="CHEBI:74445"/>
        <dbReference type="EC" id="2.1.1.34"/>
    </reaction>
    <physiologicalReaction direction="left-to-right" evidence="7">
        <dbReference type="Rhea" id="RHEA:20078"/>
    </physiologicalReaction>
</comment>
<evidence type="ECO:0000256" key="1">
    <source>
        <dbReference type="ARBA" id="ARBA00007228"/>
    </source>
</evidence>
<dbReference type="InterPro" id="IPR029026">
    <property type="entry name" value="tRNA_m1G_MTases_N"/>
</dbReference>
<dbReference type="PANTHER" id="PTHR12029:SF11">
    <property type="entry name" value="METHYLTRANSFERASE TARBP1-RELATED"/>
    <property type="match status" value="1"/>
</dbReference>
<keyword evidence="4" id="KW-0949">S-adenosyl-L-methionine</keyword>
<feature type="domain" description="tRNA/rRNA methyltransferase SpoU type" evidence="12">
    <location>
        <begin position="1135"/>
        <end position="1276"/>
    </location>
</feature>
<comment type="function">
    <text evidence="8">S-adenosyl-L-methionine-dependent 2'-O-ribose methyltransferase that catalyzes the formation of 2'-O-methylguanosine at position 18 (Gm18) in a subset of tRNA. Selectively mediates Gm18 methylation of tRNAGln-TTG/CTG and tRNASer-TGA/GCT. Gm18 modification can enhance the stability of modified tRNAs.</text>
</comment>
<evidence type="ECO:0000313" key="13">
    <source>
        <dbReference type="EMBL" id="KAK4883340.1"/>
    </source>
</evidence>
<accession>A0AAN7Q901</accession>
<evidence type="ECO:0000256" key="9">
    <source>
        <dbReference type="ARBA" id="ARBA00093594"/>
    </source>
</evidence>